<comment type="caution">
    <text evidence="1">The sequence shown here is derived from an EMBL/GenBank/DDBJ whole genome shotgun (WGS) entry which is preliminary data.</text>
</comment>
<name>A0A8H3B3Q4_9AGAM</name>
<gene>
    <name evidence="1" type="ORF">RDB_LOCUS139350</name>
</gene>
<dbReference type="AlphaFoldDB" id="A0A8H3B3Q4"/>
<protein>
    <recommendedName>
        <fullName evidence="3">BTB domain-containing protein</fullName>
    </recommendedName>
</protein>
<evidence type="ECO:0008006" key="3">
    <source>
        <dbReference type="Google" id="ProtNLM"/>
    </source>
</evidence>
<sequence>MEYEQKYTVVLRGQQFVLTQSQIEFDSPNYFSACFLGDFREAQTRRLELYRNPDIFKIIYEYLCGYEVLPLSDQALPSMSLETGLINLRADALFYQLDNLVKACDDFTKKPANPRSFKVVGFTAWNTRILVDTVPHGISVNKLMGVCPQNQCWATIVTEDVVNRIESLQFPQSFSDFHGLHIVAAVEDYTRRATGNYTKDGWKLIGWYMETIPCQPNTGCDTGILIVLEDLRAQK</sequence>
<dbReference type="PANTHER" id="PTHR31758:SF2">
    <property type="entry name" value="BTB_POZ DOMAIN-CONTAINING PROTEIN YLR108C"/>
    <property type="match status" value="1"/>
</dbReference>
<reference evidence="1" key="1">
    <citation type="submission" date="2021-01" db="EMBL/GenBank/DDBJ databases">
        <authorList>
            <person name="Kaushik A."/>
        </authorList>
    </citation>
    <scope>NUCLEOTIDE SEQUENCE</scope>
    <source>
        <strain evidence="1">AG1-1C</strain>
    </source>
</reference>
<dbReference type="InterPro" id="IPR011333">
    <property type="entry name" value="SKP1/BTB/POZ_sf"/>
</dbReference>
<dbReference type="PANTHER" id="PTHR31758">
    <property type="entry name" value="BTB/POZ DOMAIN-CONTAINING PROTEIN YLR108C"/>
    <property type="match status" value="1"/>
</dbReference>
<accession>A0A8H3B3Q4</accession>
<dbReference type="Proteomes" id="UP000663846">
    <property type="component" value="Unassembled WGS sequence"/>
</dbReference>
<proteinExistence type="predicted"/>
<evidence type="ECO:0000313" key="2">
    <source>
        <dbReference type="Proteomes" id="UP000663846"/>
    </source>
</evidence>
<organism evidence="1 2">
    <name type="scientific">Rhizoctonia solani</name>
    <dbReference type="NCBI Taxonomy" id="456999"/>
    <lineage>
        <taxon>Eukaryota</taxon>
        <taxon>Fungi</taxon>
        <taxon>Dikarya</taxon>
        <taxon>Basidiomycota</taxon>
        <taxon>Agaricomycotina</taxon>
        <taxon>Agaricomycetes</taxon>
        <taxon>Cantharellales</taxon>
        <taxon>Ceratobasidiaceae</taxon>
        <taxon>Rhizoctonia</taxon>
    </lineage>
</organism>
<evidence type="ECO:0000313" key="1">
    <source>
        <dbReference type="EMBL" id="CAE6446768.1"/>
    </source>
</evidence>
<dbReference type="SUPFAM" id="SSF54695">
    <property type="entry name" value="POZ domain"/>
    <property type="match status" value="1"/>
</dbReference>
<dbReference type="Gene3D" id="3.30.710.10">
    <property type="entry name" value="Potassium Channel Kv1.1, Chain A"/>
    <property type="match status" value="1"/>
</dbReference>
<dbReference type="EMBL" id="CAJMWS010000472">
    <property type="protein sequence ID" value="CAE6446768.1"/>
    <property type="molecule type" value="Genomic_DNA"/>
</dbReference>